<reference evidence="2 3" key="1">
    <citation type="submission" date="2022-10" db="EMBL/GenBank/DDBJ databases">
        <authorList>
            <person name="Xie J."/>
            <person name="Shen N."/>
        </authorList>
    </citation>
    <scope>NUCLEOTIDE SEQUENCE [LARGE SCALE GENOMIC DNA]</scope>
    <source>
        <strain evidence="2 3">YIM65594</strain>
    </source>
</reference>
<dbReference type="EMBL" id="JAOZYC010000119">
    <property type="protein sequence ID" value="MEB8339434.1"/>
    <property type="molecule type" value="Genomic_DNA"/>
</dbReference>
<evidence type="ECO:0000313" key="3">
    <source>
        <dbReference type="Proteomes" id="UP001354931"/>
    </source>
</evidence>
<comment type="caution">
    <text evidence="2">The sequence shown here is derived from an EMBL/GenBank/DDBJ whole genome shotgun (WGS) entry which is preliminary data.</text>
</comment>
<accession>A0ABU6F611</accession>
<sequence>MFGRKNSSASHNSGVTVGSGGAIGGDVQNQPGAVGSHISKVTVVSPQATEDWSARLNRIRTALDEEQQSVREYEQCRMLLDLAGQQRLDDPGGRGSAETMLSQVLDRCGGAPGVASLVSSALSFIATLAG</sequence>
<evidence type="ECO:0000256" key="1">
    <source>
        <dbReference type="SAM" id="MobiDB-lite"/>
    </source>
</evidence>
<protein>
    <submittedName>
        <fullName evidence="2">Uncharacterized protein</fullName>
    </submittedName>
</protein>
<proteinExistence type="predicted"/>
<evidence type="ECO:0000313" key="2">
    <source>
        <dbReference type="EMBL" id="MEB8339434.1"/>
    </source>
</evidence>
<gene>
    <name evidence="2" type="ORF">OKJ99_18230</name>
</gene>
<name>A0ABU6F611_9ACTN</name>
<organism evidence="2 3">
    <name type="scientific">Streptomyces endophyticus</name>
    <dbReference type="NCBI Taxonomy" id="714166"/>
    <lineage>
        <taxon>Bacteria</taxon>
        <taxon>Bacillati</taxon>
        <taxon>Actinomycetota</taxon>
        <taxon>Actinomycetes</taxon>
        <taxon>Kitasatosporales</taxon>
        <taxon>Streptomycetaceae</taxon>
        <taxon>Streptomyces</taxon>
    </lineage>
</organism>
<dbReference type="Proteomes" id="UP001354931">
    <property type="component" value="Unassembled WGS sequence"/>
</dbReference>
<keyword evidence="3" id="KW-1185">Reference proteome</keyword>
<feature type="region of interest" description="Disordered" evidence="1">
    <location>
        <begin position="1"/>
        <end position="34"/>
    </location>
</feature>
<feature type="compositionally biased region" description="Polar residues" evidence="1">
    <location>
        <begin position="1"/>
        <end position="13"/>
    </location>
</feature>
<dbReference type="RefSeq" id="WP_326017565.1">
    <property type="nucleotide sequence ID" value="NZ_JAOZYC010000119.1"/>
</dbReference>